<keyword evidence="4 6" id="KW-1133">Transmembrane helix</keyword>
<dbReference type="CDD" id="cd16914">
    <property type="entry name" value="EcfT"/>
    <property type="match status" value="1"/>
</dbReference>
<dbReference type="PATRIC" id="fig|883114.3.peg.1771"/>
<name>H3NR13_9FIRM</name>
<feature type="transmembrane region" description="Helical" evidence="6">
    <location>
        <begin position="218"/>
        <end position="237"/>
    </location>
</feature>
<dbReference type="OrthoDB" id="92887at2"/>
<evidence type="ECO:0000256" key="2">
    <source>
        <dbReference type="ARBA" id="ARBA00022475"/>
    </source>
</evidence>
<evidence type="ECO:0000313" key="7">
    <source>
        <dbReference type="EMBL" id="EHR31961.1"/>
    </source>
</evidence>
<keyword evidence="2" id="KW-1003">Cell membrane</keyword>
<dbReference type="Pfam" id="PF02361">
    <property type="entry name" value="CbiQ"/>
    <property type="match status" value="1"/>
</dbReference>
<dbReference type="InterPro" id="IPR051611">
    <property type="entry name" value="ECF_transporter_component"/>
</dbReference>
<evidence type="ECO:0000256" key="1">
    <source>
        <dbReference type="ARBA" id="ARBA00004141"/>
    </source>
</evidence>
<evidence type="ECO:0008006" key="9">
    <source>
        <dbReference type="Google" id="ProtNLM"/>
    </source>
</evidence>
<dbReference type="RefSeq" id="WP_005399288.1">
    <property type="nucleotide sequence ID" value="NZ_JH601089.1"/>
</dbReference>
<sequence>MVKKLNPAYKMITMIIASLLLSIKYVKNMNFLIFFICIFLTLINSKSKIKKILFAMIPLLIATTAIFATGVLFPGDEVSGDILFFFFNKPIHSSSIENGLRLSSRILAYGGIGFLFAYTTNSLELIMSLMQQFSLSPKFAYSILAAYNFFPIIKSEYNIVRGSAKIRGIHANPLSTKYLLPMVVHSIERSESLAMAMVSRGFDEHAERGIAFNTSFSYLDVVFLIGVNLTIIVGLILG</sequence>
<evidence type="ECO:0000313" key="8">
    <source>
        <dbReference type="Proteomes" id="UP000004191"/>
    </source>
</evidence>
<dbReference type="AlphaFoldDB" id="H3NR13"/>
<feature type="transmembrane region" description="Helical" evidence="6">
    <location>
        <begin position="106"/>
        <end position="126"/>
    </location>
</feature>
<dbReference type="PANTHER" id="PTHR34857">
    <property type="entry name" value="SLL0384 PROTEIN"/>
    <property type="match status" value="1"/>
</dbReference>
<reference evidence="7 8" key="1">
    <citation type="submission" date="2012-01" db="EMBL/GenBank/DDBJ databases">
        <title>The Genome Sequence of Helcococcus kunzii ATCC 51366.</title>
        <authorList>
            <consortium name="The Broad Institute Genome Sequencing Platform"/>
            <person name="Earl A."/>
            <person name="Ward D."/>
            <person name="Feldgarden M."/>
            <person name="Gevers D."/>
            <person name="Huys G."/>
            <person name="Young S.K."/>
            <person name="Zeng Q."/>
            <person name="Gargeya S."/>
            <person name="Fitzgerald M."/>
            <person name="Haas B."/>
            <person name="Abouelleil A."/>
            <person name="Alvarado L."/>
            <person name="Arachchi H.M."/>
            <person name="Berlin A."/>
            <person name="Chapman S.B."/>
            <person name="Gearin G."/>
            <person name="Goldberg J."/>
            <person name="Griggs A."/>
            <person name="Gujja S."/>
            <person name="Hansen M."/>
            <person name="Heiman D."/>
            <person name="Howarth C."/>
            <person name="Larimer J."/>
            <person name="Lui A."/>
            <person name="MacDonald P.J.P."/>
            <person name="McCowen C."/>
            <person name="Montmayeur A."/>
            <person name="Murphy C."/>
            <person name="Neiman D."/>
            <person name="Pearson M."/>
            <person name="Priest M."/>
            <person name="Roberts A."/>
            <person name="Saif S."/>
            <person name="Shea T."/>
            <person name="Sisk P."/>
            <person name="Stolte C."/>
            <person name="Sykes S."/>
            <person name="Wortman J."/>
            <person name="Nusbaum C."/>
            <person name="Birren B."/>
        </authorList>
    </citation>
    <scope>NUCLEOTIDE SEQUENCE [LARGE SCALE GENOMIC DNA]</scope>
    <source>
        <strain evidence="7 8">ATCC 51366</strain>
    </source>
</reference>
<dbReference type="HOGENOM" id="CLU_056469_6_2_9"/>
<gene>
    <name evidence="7" type="ORF">HMPREF9709_01774</name>
</gene>
<keyword evidence="8" id="KW-1185">Reference proteome</keyword>
<dbReference type="Proteomes" id="UP000004191">
    <property type="component" value="Unassembled WGS sequence"/>
</dbReference>
<dbReference type="PANTHER" id="PTHR34857:SF2">
    <property type="entry name" value="SLL0384 PROTEIN"/>
    <property type="match status" value="1"/>
</dbReference>
<feature type="transmembrane region" description="Helical" evidence="6">
    <location>
        <begin position="52"/>
        <end position="73"/>
    </location>
</feature>
<dbReference type="EMBL" id="AGEI01000032">
    <property type="protein sequence ID" value="EHR31961.1"/>
    <property type="molecule type" value="Genomic_DNA"/>
</dbReference>
<comment type="subcellular location">
    <subcellularLocation>
        <location evidence="1">Membrane</location>
        <topology evidence="1">Multi-pass membrane protein</topology>
    </subcellularLocation>
</comment>
<dbReference type="STRING" id="883114.HMPREF9709_01774"/>
<proteinExistence type="predicted"/>
<keyword evidence="3 6" id="KW-0812">Transmembrane</keyword>
<keyword evidence="5 6" id="KW-0472">Membrane</keyword>
<evidence type="ECO:0000256" key="6">
    <source>
        <dbReference type="SAM" id="Phobius"/>
    </source>
</evidence>
<evidence type="ECO:0000256" key="4">
    <source>
        <dbReference type="ARBA" id="ARBA00022989"/>
    </source>
</evidence>
<comment type="caution">
    <text evidence="7">The sequence shown here is derived from an EMBL/GenBank/DDBJ whole genome shotgun (WGS) entry which is preliminary data.</text>
</comment>
<dbReference type="eggNOG" id="COG0619">
    <property type="taxonomic scope" value="Bacteria"/>
</dbReference>
<dbReference type="GeneID" id="96999699"/>
<dbReference type="InterPro" id="IPR003339">
    <property type="entry name" value="ABC/ECF_trnsptr_transmembrane"/>
</dbReference>
<feature type="transmembrane region" description="Helical" evidence="6">
    <location>
        <begin position="29"/>
        <end position="45"/>
    </location>
</feature>
<accession>H3NR13</accession>
<evidence type="ECO:0000256" key="5">
    <source>
        <dbReference type="ARBA" id="ARBA00023136"/>
    </source>
</evidence>
<organism evidence="7 8">
    <name type="scientific">Helcococcus kunzii ATCC 51366</name>
    <dbReference type="NCBI Taxonomy" id="883114"/>
    <lineage>
        <taxon>Bacteria</taxon>
        <taxon>Bacillati</taxon>
        <taxon>Bacillota</taxon>
        <taxon>Tissierellia</taxon>
        <taxon>Tissierellales</taxon>
        <taxon>Peptoniphilaceae</taxon>
        <taxon>Helcococcus</taxon>
    </lineage>
</organism>
<evidence type="ECO:0000256" key="3">
    <source>
        <dbReference type="ARBA" id="ARBA00022692"/>
    </source>
</evidence>
<dbReference type="GO" id="GO:0005886">
    <property type="term" value="C:plasma membrane"/>
    <property type="evidence" value="ECO:0007669"/>
    <property type="project" value="UniProtKB-ARBA"/>
</dbReference>
<protein>
    <recommendedName>
        <fullName evidence="9">Cobalt transport protein</fullName>
    </recommendedName>
</protein>